<dbReference type="EMBL" id="JBEDUW010000004">
    <property type="protein sequence ID" value="KAK9930816.1"/>
    <property type="molecule type" value="Genomic_DNA"/>
</dbReference>
<feature type="region of interest" description="Disordered" evidence="1">
    <location>
        <begin position="61"/>
        <end position="83"/>
    </location>
</feature>
<dbReference type="PANTHER" id="PTHR34357">
    <property type="entry name" value="F7A19.14 PROTEIN-RELATED"/>
    <property type="match status" value="1"/>
</dbReference>
<feature type="domain" description="GCK" evidence="2">
    <location>
        <begin position="1"/>
        <end position="61"/>
    </location>
</feature>
<dbReference type="Proteomes" id="UP001457282">
    <property type="component" value="Unassembled WGS sequence"/>
</dbReference>
<evidence type="ECO:0000259" key="2">
    <source>
        <dbReference type="SMART" id="SM01227"/>
    </source>
</evidence>
<keyword evidence="4" id="KW-1185">Reference proteome</keyword>
<reference evidence="3 4" key="1">
    <citation type="journal article" date="2023" name="G3 (Bethesda)">
        <title>A chromosome-length genome assembly and annotation of blackberry (Rubus argutus, cv. 'Hillquist').</title>
        <authorList>
            <person name="Bruna T."/>
            <person name="Aryal R."/>
            <person name="Dudchenko O."/>
            <person name="Sargent D.J."/>
            <person name="Mead D."/>
            <person name="Buti M."/>
            <person name="Cavallini A."/>
            <person name="Hytonen T."/>
            <person name="Andres J."/>
            <person name="Pham M."/>
            <person name="Weisz D."/>
            <person name="Mascagni F."/>
            <person name="Usai G."/>
            <person name="Natali L."/>
            <person name="Bassil N."/>
            <person name="Fernandez G.E."/>
            <person name="Lomsadze A."/>
            <person name="Armour M."/>
            <person name="Olukolu B."/>
            <person name="Poorten T."/>
            <person name="Britton C."/>
            <person name="Davik J."/>
            <person name="Ashrafi H."/>
            <person name="Aiden E.L."/>
            <person name="Borodovsky M."/>
            <person name="Worthington M."/>
        </authorList>
    </citation>
    <scope>NUCLEOTIDE SEQUENCE [LARGE SCALE GENOMIC DNA]</scope>
    <source>
        <strain evidence="3">PI 553951</strain>
    </source>
</reference>
<sequence>MKGGGCRDSFTAWQNCIEEADKSNEAQNCFHLRTCMLAHSDYYDSILRAEKAAEEEVVIELDNEKAAPQTPPVSSSVEEENSG</sequence>
<accession>A0AAW1X3D5</accession>
<dbReference type="Pfam" id="PF07802">
    <property type="entry name" value="GCK"/>
    <property type="match status" value="1"/>
</dbReference>
<dbReference type="PANTHER" id="PTHR34357:SF2">
    <property type="entry name" value="F26F24.3-RELATED"/>
    <property type="match status" value="1"/>
</dbReference>
<gene>
    <name evidence="3" type="ORF">M0R45_018125</name>
</gene>
<dbReference type="AlphaFoldDB" id="A0AAW1X3D5"/>
<dbReference type="SMART" id="SM01227">
    <property type="entry name" value="GCK"/>
    <property type="match status" value="1"/>
</dbReference>
<evidence type="ECO:0000313" key="3">
    <source>
        <dbReference type="EMBL" id="KAK9930816.1"/>
    </source>
</evidence>
<organism evidence="3 4">
    <name type="scientific">Rubus argutus</name>
    <name type="common">Southern blackberry</name>
    <dbReference type="NCBI Taxonomy" id="59490"/>
    <lineage>
        <taxon>Eukaryota</taxon>
        <taxon>Viridiplantae</taxon>
        <taxon>Streptophyta</taxon>
        <taxon>Embryophyta</taxon>
        <taxon>Tracheophyta</taxon>
        <taxon>Spermatophyta</taxon>
        <taxon>Magnoliopsida</taxon>
        <taxon>eudicotyledons</taxon>
        <taxon>Gunneridae</taxon>
        <taxon>Pentapetalae</taxon>
        <taxon>rosids</taxon>
        <taxon>fabids</taxon>
        <taxon>Rosales</taxon>
        <taxon>Rosaceae</taxon>
        <taxon>Rosoideae</taxon>
        <taxon>Rosoideae incertae sedis</taxon>
        <taxon>Rubus</taxon>
    </lineage>
</organism>
<proteinExistence type="predicted"/>
<evidence type="ECO:0000313" key="4">
    <source>
        <dbReference type="Proteomes" id="UP001457282"/>
    </source>
</evidence>
<evidence type="ECO:0000256" key="1">
    <source>
        <dbReference type="SAM" id="MobiDB-lite"/>
    </source>
</evidence>
<protein>
    <recommendedName>
        <fullName evidence="2">GCK domain-containing protein</fullName>
    </recommendedName>
</protein>
<dbReference type="InterPro" id="IPR012891">
    <property type="entry name" value="GCK_dom"/>
</dbReference>
<name>A0AAW1X3D5_RUBAR</name>
<comment type="caution">
    <text evidence="3">The sequence shown here is derived from an EMBL/GenBank/DDBJ whole genome shotgun (WGS) entry which is preliminary data.</text>
</comment>